<gene>
    <name evidence="1" type="ORF">NLS_LOCUS5341</name>
</gene>
<organism evidence="1 2">
    <name type="scientific">Litomosoides sigmodontis</name>
    <name type="common">Filarial nematode worm</name>
    <dbReference type="NCBI Taxonomy" id="42156"/>
    <lineage>
        <taxon>Eukaryota</taxon>
        <taxon>Metazoa</taxon>
        <taxon>Ecdysozoa</taxon>
        <taxon>Nematoda</taxon>
        <taxon>Chromadorea</taxon>
        <taxon>Rhabditida</taxon>
        <taxon>Spirurina</taxon>
        <taxon>Spiruromorpha</taxon>
        <taxon>Filarioidea</taxon>
        <taxon>Onchocercidae</taxon>
        <taxon>Litomosoides</taxon>
    </lineage>
</organism>
<evidence type="ECO:0000313" key="2">
    <source>
        <dbReference type="Proteomes" id="UP000277928"/>
    </source>
</evidence>
<sequence length="107" mass="12302">MVRDDLITEWRKQRKTTASSSDIGLRPLYDSSINSEEYQPSVEPVIYPNESITCCKHGVKCSEYHNQEKKRKEISSLWPISELFASATNSVFNCTAKENKQKCKIAR</sequence>
<dbReference type="EMBL" id="UYRX01000396">
    <property type="protein sequence ID" value="VDK81542.1"/>
    <property type="molecule type" value="Genomic_DNA"/>
</dbReference>
<dbReference type="OrthoDB" id="10368664at2759"/>
<evidence type="ECO:0000313" key="1">
    <source>
        <dbReference type="EMBL" id="VDK81542.1"/>
    </source>
</evidence>
<name>A0A3P6T0S3_LITSI</name>
<reference evidence="1 2" key="1">
    <citation type="submission" date="2018-08" db="EMBL/GenBank/DDBJ databases">
        <authorList>
            <person name="Laetsch R D."/>
            <person name="Stevens L."/>
            <person name="Kumar S."/>
            <person name="Blaxter L. M."/>
        </authorList>
    </citation>
    <scope>NUCLEOTIDE SEQUENCE [LARGE SCALE GENOMIC DNA]</scope>
</reference>
<keyword evidence="2" id="KW-1185">Reference proteome</keyword>
<proteinExistence type="predicted"/>
<accession>A0A3P6T0S3</accession>
<dbReference type="AlphaFoldDB" id="A0A3P6T0S3"/>
<dbReference type="Proteomes" id="UP000277928">
    <property type="component" value="Unassembled WGS sequence"/>
</dbReference>
<protein>
    <submittedName>
        <fullName evidence="1">Uncharacterized protein</fullName>
    </submittedName>
</protein>